<dbReference type="GO" id="GO:0009451">
    <property type="term" value="P:RNA modification"/>
    <property type="evidence" value="ECO:0007669"/>
    <property type="project" value="InterPro"/>
</dbReference>
<evidence type="ECO:0000256" key="4">
    <source>
        <dbReference type="PROSITE-ProRule" id="PRU00708"/>
    </source>
</evidence>
<keyword evidence="2" id="KW-0677">Repeat</keyword>
<protein>
    <recommendedName>
        <fullName evidence="7">Pentacotripeptide-repeat region of PRORP domain-containing protein</fullName>
    </recommendedName>
</protein>
<feature type="repeat" description="PPR" evidence="4">
    <location>
        <begin position="590"/>
        <end position="624"/>
    </location>
</feature>
<dbReference type="InterPro" id="IPR011990">
    <property type="entry name" value="TPR-like_helical_dom_sf"/>
</dbReference>
<dbReference type="Pfam" id="PF01535">
    <property type="entry name" value="PPR"/>
    <property type="match status" value="4"/>
</dbReference>
<name>A0A5J5B9F7_9ASTE</name>
<dbReference type="NCBIfam" id="TIGR00756">
    <property type="entry name" value="PPR"/>
    <property type="match status" value="9"/>
</dbReference>
<feature type="repeat" description="PPR" evidence="4">
    <location>
        <begin position="322"/>
        <end position="356"/>
    </location>
</feature>
<gene>
    <name evidence="5" type="ORF">F0562_025956</name>
</gene>
<dbReference type="FunFam" id="1.25.40.10:FF:000090">
    <property type="entry name" value="Pentatricopeptide repeat-containing protein, chloroplastic"/>
    <property type="match status" value="1"/>
</dbReference>
<dbReference type="PANTHER" id="PTHR47926:SF343">
    <property type="entry name" value="PENTACOTRIPEPTIDE-REPEAT REGION OF PRORP DOMAIN-CONTAINING PROTEIN"/>
    <property type="match status" value="1"/>
</dbReference>
<dbReference type="OrthoDB" id="185373at2759"/>
<dbReference type="Pfam" id="PF20431">
    <property type="entry name" value="E_motif"/>
    <property type="match status" value="1"/>
</dbReference>
<feature type="repeat" description="PPR" evidence="4">
    <location>
        <begin position="489"/>
        <end position="523"/>
    </location>
</feature>
<evidence type="ECO:0000313" key="6">
    <source>
        <dbReference type="Proteomes" id="UP000325577"/>
    </source>
</evidence>
<evidence type="ECO:0000313" key="5">
    <source>
        <dbReference type="EMBL" id="KAA8539264.1"/>
    </source>
</evidence>
<dbReference type="InterPro" id="IPR046960">
    <property type="entry name" value="PPR_At4g14850-like_plant"/>
</dbReference>
<evidence type="ECO:0008006" key="7">
    <source>
        <dbReference type="Google" id="ProtNLM"/>
    </source>
</evidence>
<dbReference type="Pfam" id="PF12854">
    <property type="entry name" value="PPR_1"/>
    <property type="match status" value="1"/>
</dbReference>
<feature type="repeat" description="PPR" evidence="4">
    <location>
        <begin position="388"/>
        <end position="422"/>
    </location>
</feature>
<dbReference type="AlphaFoldDB" id="A0A5J5B9F7"/>
<sequence length="802" mass="88924">MSPTMEGKTTTYLANLLQVCIDNKAILAGKLLHAKILRSGLSVDTFLSNRLVEFYSKCSHIGAARRVFNKMPQKNIYSWHAMLDCYCKASKLEDAHELFVEMPERNTVTWNTLISALVRSEFEQKALDVYYAMNQEGFVPSRFTLASVLSACGALVNVECGRECHGVAIKIGLDKNMYVGNALLGMYAKCRCIGDAIRAFEDLLEPNEVSFTAMMGALAETDQVEGAFRMFRLMHGTGICVDSVSLSSVLGVCARGGTREFGVTNQTDGFSCNLHGQQIHGLTVKLGFERDLHLCNSLLDMYAKNGDMVSAEMIFANLPEASVVSWNVMIGGYGQKYQTEKAIEYMQRMQYYGFEPDEITYINMLAACVRSGNIETGRQIFDRMACPSSSSWNAVLSGYSQSGNHIEAIKLFREMQFRSFQPDRTTLAIILSSCAGLGLLECGKQVHAASLKVVFHADIYVASGLIGMYSKCNKTEMAKCVFDGMPELDVVCWNSMIVGLSLNSLDKEAFTLFNQMLGKGMFPTQFSYATVLSCCSKLSSLSQGRQVHALIAKDGFINDVFVGSALIDMYCKCGDVDGAKLFFDMMPCKNSVTWNEMIHGYAQNGRGDEAVCLYEEMIGSGEKPDGVTFVAVLTACSHSGLVDTGIRMFNSMQLEHGVEPLLDHYTCIIDSLGRAGRFNEAEALIDKMPCKDDPILWEVLLSSCRVHGNVSLARRAAEELFRLDPQNSAPYVLLANIYSSSGRWDEARAVREMMIDKQVFKDRGYSWVENKNGMQAFVVDDNLKVVDDEFEKENDATSYFNG</sequence>
<organism evidence="5 6">
    <name type="scientific">Nyssa sinensis</name>
    <dbReference type="NCBI Taxonomy" id="561372"/>
    <lineage>
        <taxon>Eukaryota</taxon>
        <taxon>Viridiplantae</taxon>
        <taxon>Streptophyta</taxon>
        <taxon>Embryophyta</taxon>
        <taxon>Tracheophyta</taxon>
        <taxon>Spermatophyta</taxon>
        <taxon>Magnoliopsida</taxon>
        <taxon>eudicotyledons</taxon>
        <taxon>Gunneridae</taxon>
        <taxon>Pentapetalae</taxon>
        <taxon>asterids</taxon>
        <taxon>Cornales</taxon>
        <taxon>Nyssaceae</taxon>
        <taxon>Nyssa</taxon>
    </lineage>
</organism>
<dbReference type="Proteomes" id="UP000325577">
    <property type="component" value="Linkage Group LG14"/>
</dbReference>
<comment type="similarity">
    <text evidence="1">Belongs to the PPR family. PCMP-H subfamily.</text>
</comment>
<dbReference type="GO" id="GO:0003723">
    <property type="term" value="F:RNA binding"/>
    <property type="evidence" value="ECO:0007669"/>
    <property type="project" value="InterPro"/>
</dbReference>
<dbReference type="PROSITE" id="PS51375">
    <property type="entry name" value="PPR"/>
    <property type="match status" value="7"/>
</dbReference>
<dbReference type="InterPro" id="IPR002885">
    <property type="entry name" value="PPR_rpt"/>
</dbReference>
<dbReference type="FunFam" id="1.25.40.10:FF:000442">
    <property type="entry name" value="Pentatricopeptide repeat-containing protein At3g49710"/>
    <property type="match status" value="1"/>
</dbReference>
<evidence type="ECO:0000256" key="2">
    <source>
        <dbReference type="ARBA" id="ARBA00022737"/>
    </source>
</evidence>
<reference evidence="5 6" key="1">
    <citation type="submission" date="2019-09" db="EMBL/GenBank/DDBJ databases">
        <title>A chromosome-level genome assembly of the Chinese tupelo Nyssa sinensis.</title>
        <authorList>
            <person name="Yang X."/>
            <person name="Kang M."/>
            <person name="Yang Y."/>
            <person name="Xiong H."/>
            <person name="Wang M."/>
            <person name="Zhang Z."/>
            <person name="Wang Z."/>
            <person name="Wu H."/>
            <person name="Ma T."/>
            <person name="Liu J."/>
            <person name="Xi Z."/>
        </authorList>
    </citation>
    <scope>NUCLEOTIDE SEQUENCE [LARGE SCALE GENOMIC DNA]</scope>
    <source>
        <strain evidence="5">J267</strain>
        <tissue evidence="5">Leaf</tissue>
    </source>
</reference>
<dbReference type="FunFam" id="1.25.40.10:FF:000688">
    <property type="entry name" value="Pentatricopeptide repeat-containing protein"/>
    <property type="match status" value="1"/>
</dbReference>
<dbReference type="SUPFAM" id="SSF48452">
    <property type="entry name" value="TPR-like"/>
    <property type="match status" value="2"/>
</dbReference>
<dbReference type="Pfam" id="PF13041">
    <property type="entry name" value="PPR_2"/>
    <property type="match status" value="4"/>
</dbReference>
<keyword evidence="6" id="KW-1185">Reference proteome</keyword>
<dbReference type="InterPro" id="IPR046848">
    <property type="entry name" value="E_motif"/>
</dbReference>
<keyword evidence="3" id="KW-0809">Transit peptide</keyword>
<dbReference type="Gene3D" id="1.25.40.10">
    <property type="entry name" value="Tetratricopeptide repeat domain"/>
    <property type="match status" value="6"/>
</dbReference>
<feature type="repeat" description="PPR" evidence="4">
    <location>
        <begin position="625"/>
        <end position="660"/>
    </location>
</feature>
<evidence type="ECO:0000256" key="3">
    <source>
        <dbReference type="ARBA" id="ARBA00022946"/>
    </source>
</evidence>
<accession>A0A5J5B9F7</accession>
<proteinExistence type="inferred from homology"/>
<dbReference type="FunFam" id="1.25.40.10:FF:000782">
    <property type="entry name" value="Pentatricopeptide repeat-containing protein"/>
    <property type="match status" value="1"/>
</dbReference>
<feature type="repeat" description="PPR" evidence="4">
    <location>
        <begin position="75"/>
        <end position="109"/>
    </location>
</feature>
<evidence type="ECO:0000256" key="1">
    <source>
        <dbReference type="ARBA" id="ARBA00006643"/>
    </source>
</evidence>
<dbReference type="FunFam" id="1.25.40.10:FF:000488">
    <property type="entry name" value="Pentatricopeptide repeat-containing protein, mitochondrial"/>
    <property type="match status" value="1"/>
</dbReference>
<feature type="repeat" description="PPR" evidence="4">
    <location>
        <begin position="207"/>
        <end position="241"/>
    </location>
</feature>
<dbReference type="PANTHER" id="PTHR47926">
    <property type="entry name" value="PENTATRICOPEPTIDE REPEAT-CONTAINING PROTEIN"/>
    <property type="match status" value="1"/>
</dbReference>
<dbReference type="EMBL" id="CM018037">
    <property type="protein sequence ID" value="KAA8539264.1"/>
    <property type="molecule type" value="Genomic_DNA"/>
</dbReference>